<evidence type="ECO:0000256" key="7">
    <source>
        <dbReference type="ARBA" id="ARBA00022490"/>
    </source>
</evidence>
<evidence type="ECO:0000256" key="16">
    <source>
        <dbReference type="ARBA" id="ARBA00023014"/>
    </source>
</evidence>
<feature type="transmembrane region" description="Helical" evidence="19">
    <location>
        <begin position="76"/>
        <end position="97"/>
    </location>
</feature>
<evidence type="ECO:0000256" key="11">
    <source>
        <dbReference type="ARBA" id="ARBA00022741"/>
    </source>
</evidence>
<dbReference type="InterPro" id="IPR036890">
    <property type="entry name" value="HATPase_C_sf"/>
</dbReference>
<keyword evidence="12" id="KW-0418">Kinase</keyword>
<feature type="transmembrane region" description="Helical" evidence="19">
    <location>
        <begin position="283"/>
        <end position="304"/>
    </location>
</feature>
<feature type="transmembrane region" description="Helical" evidence="19">
    <location>
        <begin position="223"/>
        <end position="244"/>
    </location>
</feature>
<dbReference type="GO" id="GO:0016020">
    <property type="term" value="C:membrane"/>
    <property type="evidence" value="ECO:0007669"/>
    <property type="project" value="InterPro"/>
</dbReference>
<keyword evidence="19" id="KW-1133">Transmembrane helix</keyword>
<dbReference type="Pfam" id="PF02518">
    <property type="entry name" value="HATPase_c"/>
    <property type="match status" value="1"/>
</dbReference>
<gene>
    <name evidence="21" type="ORF">DJ010_12870</name>
</gene>
<keyword evidence="7" id="KW-0963">Cytoplasm</keyword>
<dbReference type="InterPro" id="IPR004358">
    <property type="entry name" value="Sig_transdc_His_kin-like_C"/>
</dbReference>
<keyword evidence="19" id="KW-0812">Transmembrane</keyword>
<keyword evidence="16" id="KW-0411">Iron-sulfur</keyword>
<dbReference type="SUPFAM" id="SSF55874">
    <property type="entry name" value="ATPase domain of HSP90 chaperone/DNA topoisomerase II/histidine kinase"/>
    <property type="match status" value="1"/>
</dbReference>
<sequence length="673" mass="69206">MTVSQWVARLRRAAPYLAPVAGAGSVALGVAALAVHGIQGPDWSADVDPFWHTVVVWCVVVGGVGALLARFRPEHPFGWLAVLAGWLLGSSEVALVVAALSGPPGVDRWLLWLGSWLWLPGYALLATVALTLLPDGRLPSPRWRPVLVAQTVVVVVATALEAVTPWERLDPPMRTSGLTNPLEVAAVAGVRSAGPALVAAAALVAVSALLLRVRSARGADRWRLLPIAVGAALAVAVALSAAAAPDSWGPWVAATSVVPLVAGIGLAVLQGELVGADAAIGRSVAYAALTAVVVAGYLAVVGAVGASVGGPTALLAIVLVGVTLHPAQQLVQRQVNRLLYGRRDDPTQVLAAFGQRLEGMGSAEPGGEGLPGLAHTLADTLRLPYVAVTVNDEVVSRAGSPAGVAVSERLVHRGEDVGELHVSPRRGEPTLSAADRRVLAGLRPALAAAVHSLRMTRDVVRSRAAIAEARDAERERLRRDLHDDVGPTLAALVMQLDLAREQVAADPAAAEALLDRIKEGVTGVVDSTRRIAHDLGPRDLDDADLRAALTEVVDRFSAGPVLISADLADTGPLSEGAETAILRATAEALANVVRHSGAQTCRVALGRENGQVTLTVSDDGIGITGAETPGLGLRSLRARAEQLGGRCDIASSGAGTTVTLRLPAHAADGGGPA</sequence>
<keyword evidence="13" id="KW-0067">ATP-binding</keyword>
<dbReference type="PROSITE" id="PS50109">
    <property type="entry name" value="HIS_KIN"/>
    <property type="match status" value="1"/>
</dbReference>
<feature type="transmembrane region" description="Helical" evidence="19">
    <location>
        <begin position="145"/>
        <end position="164"/>
    </location>
</feature>
<name>A0A316TSS3_9ACTN</name>
<proteinExistence type="predicted"/>
<evidence type="ECO:0000256" key="10">
    <source>
        <dbReference type="ARBA" id="ARBA00022723"/>
    </source>
</evidence>
<evidence type="ECO:0000259" key="20">
    <source>
        <dbReference type="PROSITE" id="PS50109"/>
    </source>
</evidence>
<comment type="function">
    <text evidence="17">Member of the two-component regulatory system NreB/NreC involved in the control of dissimilatory nitrate/nitrite reduction in response to oxygen. NreB functions as a direct oxygen sensor histidine kinase which is autophosphorylated, in the absence of oxygen, probably at the conserved histidine residue, and transfers its phosphate group probably to a conserved aspartate residue of NreC. NreB/NreC activates the expression of the nitrate (narGHJI) and nitrite (nir) reductase operons, as well as the putative nitrate transporter gene narT.</text>
</comment>
<feature type="transmembrane region" description="Helical" evidence="19">
    <location>
        <begin position="250"/>
        <end position="271"/>
    </location>
</feature>
<evidence type="ECO:0000256" key="17">
    <source>
        <dbReference type="ARBA" id="ARBA00024827"/>
    </source>
</evidence>
<dbReference type="InterPro" id="IPR003594">
    <property type="entry name" value="HATPase_dom"/>
</dbReference>
<keyword evidence="10" id="KW-0479">Metal-binding</keyword>
<dbReference type="GO" id="GO:0051539">
    <property type="term" value="F:4 iron, 4 sulfur cluster binding"/>
    <property type="evidence" value="ECO:0007669"/>
    <property type="project" value="UniProtKB-KW"/>
</dbReference>
<comment type="catalytic activity">
    <reaction evidence="1">
        <text>ATP + protein L-histidine = ADP + protein N-phospho-L-histidine.</text>
        <dbReference type="EC" id="2.7.13.3"/>
    </reaction>
</comment>
<accession>A0A316TSS3</accession>
<dbReference type="PANTHER" id="PTHR24421:SF10">
    <property type="entry name" value="NITRATE_NITRITE SENSOR PROTEIN NARQ"/>
    <property type="match status" value="1"/>
</dbReference>
<keyword evidence="8" id="KW-0597">Phosphoprotein</keyword>
<keyword evidence="11" id="KW-0547">Nucleotide-binding</keyword>
<dbReference type="PRINTS" id="PR00344">
    <property type="entry name" value="BCTRLSENSOR"/>
</dbReference>
<comment type="cofactor">
    <cofactor evidence="2">
        <name>[4Fe-4S] cluster</name>
        <dbReference type="ChEBI" id="CHEBI:49883"/>
    </cofactor>
</comment>
<keyword evidence="15" id="KW-0902">Two-component regulatory system</keyword>
<dbReference type="GO" id="GO:0005737">
    <property type="term" value="C:cytoplasm"/>
    <property type="evidence" value="ECO:0007669"/>
    <property type="project" value="UniProtKB-SubCell"/>
</dbReference>
<feature type="transmembrane region" description="Helical" evidence="19">
    <location>
        <begin position="50"/>
        <end position="69"/>
    </location>
</feature>
<feature type="domain" description="Histidine kinase" evidence="20">
    <location>
        <begin position="480"/>
        <end position="666"/>
    </location>
</feature>
<evidence type="ECO:0000256" key="19">
    <source>
        <dbReference type="SAM" id="Phobius"/>
    </source>
</evidence>
<keyword evidence="22" id="KW-1185">Reference proteome</keyword>
<dbReference type="GO" id="GO:0046983">
    <property type="term" value="F:protein dimerization activity"/>
    <property type="evidence" value="ECO:0007669"/>
    <property type="project" value="InterPro"/>
</dbReference>
<dbReference type="EMBL" id="QGDD01000005">
    <property type="protein sequence ID" value="PWN02596.1"/>
    <property type="molecule type" value="Genomic_DNA"/>
</dbReference>
<dbReference type="InterPro" id="IPR011712">
    <property type="entry name" value="Sig_transdc_His_kin_sub3_dim/P"/>
</dbReference>
<protein>
    <recommendedName>
        <fullName evidence="5">Oxygen sensor histidine kinase NreB</fullName>
        <ecNumber evidence="4">2.7.13.3</ecNumber>
    </recommendedName>
    <alternativeName>
        <fullName evidence="18">Nitrogen regulation protein B</fullName>
    </alternativeName>
</protein>
<evidence type="ECO:0000313" key="22">
    <source>
        <dbReference type="Proteomes" id="UP000245507"/>
    </source>
</evidence>
<evidence type="ECO:0000256" key="5">
    <source>
        <dbReference type="ARBA" id="ARBA00017322"/>
    </source>
</evidence>
<evidence type="ECO:0000256" key="3">
    <source>
        <dbReference type="ARBA" id="ARBA00004496"/>
    </source>
</evidence>
<organism evidence="21 22">
    <name type="scientific">Nocardioides silvaticus</name>
    <dbReference type="NCBI Taxonomy" id="2201891"/>
    <lineage>
        <taxon>Bacteria</taxon>
        <taxon>Bacillati</taxon>
        <taxon>Actinomycetota</taxon>
        <taxon>Actinomycetes</taxon>
        <taxon>Propionibacteriales</taxon>
        <taxon>Nocardioidaceae</taxon>
        <taxon>Nocardioides</taxon>
    </lineage>
</organism>
<dbReference type="EC" id="2.7.13.3" evidence="4"/>
<dbReference type="InterPro" id="IPR050482">
    <property type="entry name" value="Sensor_HK_TwoCompSys"/>
</dbReference>
<evidence type="ECO:0000256" key="1">
    <source>
        <dbReference type="ARBA" id="ARBA00000085"/>
    </source>
</evidence>
<evidence type="ECO:0000256" key="6">
    <source>
        <dbReference type="ARBA" id="ARBA00022485"/>
    </source>
</evidence>
<evidence type="ECO:0000256" key="9">
    <source>
        <dbReference type="ARBA" id="ARBA00022679"/>
    </source>
</evidence>
<evidence type="ECO:0000256" key="13">
    <source>
        <dbReference type="ARBA" id="ARBA00022840"/>
    </source>
</evidence>
<dbReference type="GO" id="GO:0005524">
    <property type="term" value="F:ATP binding"/>
    <property type="evidence" value="ECO:0007669"/>
    <property type="project" value="UniProtKB-KW"/>
</dbReference>
<dbReference type="Pfam" id="PF07730">
    <property type="entry name" value="HisKA_3"/>
    <property type="match status" value="1"/>
</dbReference>
<keyword evidence="9" id="KW-0808">Transferase</keyword>
<dbReference type="PANTHER" id="PTHR24421">
    <property type="entry name" value="NITRATE/NITRITE SENSOR PROTEIN NARX-RELATED"/>
    <property type="match status" value="1"/>
</dbReference>
<evidence type="ECO:0000313" key="21">
    <source>
        <dbReference type="EMBL" id="PWN02596.1"/>
    </source>
</evidence>
<feature type="transmembrane region" description="Helical" evidence="19">
    <location>
        <begin position="16"/>
        <end position="38"/>
    </location>
</feature>
<dbReference type="GO" id="GO:0000155">
    <property type="term" value="F:phosphorelay sensor kinase activity"/>
    <property type="evidence" value="ECO:0007669"/>
    <property type="project" value="InterPro"/>
</dbReference>
<feature type="transmembrane region" description="Helical" evidence="19">
    <location>
        <begin position="184"/>
        <end position="211"/>
    </location>
</feature>
<keyword evidence="6" id="KW-0004">4Fe-4S</keyword>
<comment type="subcellular location">
    <subcellularLocation>
        <location evidence="3">Cytoplasm</location>
    </subcellularLocation>
</comment>
<evidence type="ECO:0000256" key="14">
    <source>
        <dbReference type="ARBA" id="ARBA00023004"/>
    </source>
</evidence>
<dbReference type="GO" id="GO:0046872">
    <property type="term" value="F:metal ion binding"/>
    <property type="evidence" value="ECO:0007669"/>
    <property type="project" value="UniProtKB-KW"/>
</dbReference>
<keyword evidence="19" id="KW-0472">Membrane</keyword>
<dbReference type="SMART" id="SM00387">
    <property type="entry name" value="HATPase_c"/>
    <property type="match status" value="1"/>
</dbReference>
<dbReference type="Gene3D" id="1.20.5.1930">
    <property type="match status" value="1"/>
</dbReference>
<evidence type="ECO:0000256" key="8">
    <source>
        <dbReference type="ARBA" id="ARBA00022553"/>
    </source>
</evidence>
<dbReference type="CDD" id="cd16917">
    <property type="entry name" value="HATPase_UhpB-NarQ-NarX-like"/>
    <property type="match status" value="1"/>
</dbReference>
<evidence type="ECO:0000256" key="4">
    <source>
        <dbReference type="ARBA" id="ARBA00012438"/>
    </source>
</evidence>
<feature type="transmembrane region" description="Helical" evidence="19">
    <location>
        <begin position="109"/>
        <end position="133"/>
    </location>
</feature>
<evidence type="ECO:0000256" key="15">
    <source>
        <dbReference type="ARBA" id="ARBA00023012"/>
    </source>
</evidence>
<comment type="caution">
    <text evidence="21">The sequence shown here is derived from an EMBL/GenBank/DDBJ whole genome shotgun (WGS) entry which is preliminary data.</text>
</comment>
<dbReference type="Gene3D" id="3.30.565.10">
    <property type="entry name" value="Histidine kinase-like ATPase, C-terminal domain"/>
    <property type="match status" value="1"/>
</dbReference>
<evidence type="ECO:0000256" key="18">
    <source>
        <dbReference type="ARBA" id="ARBA00030800"/>
    </source>
</evidence>
<dbReference type="InterPro" id="IPR005467">
    <property type="entry name" value="His_kinase_dom"/>
</dbReference>
<dbReference type="Proteomes" id="UP000245507">
    <property type="component" value="Unassembled WGS sequence"/>
</dbReference>
<evidence type="ECO:0000256" key="2">
    <source>
        <dbReference type="ARBA" id="ARBA00001966"/>
    </source>
</evidence>
<keyword evidence="14" id="KW-0408">Iron</keyword>
<evidence type="ECO:0000256" key="12">
    <source>
        <dbReference type="ARBA" id="ARBA00022777"/>
    </source>
</evidence>
<reference evidence="21 22" key="1">
    <citation type="submission" date="2018-05" db="EMBL/GenBank/DDBJ databases">
        <title>Nocardioides silvaticus genome.</title>
        <authorList>
            <person name="Li C."/>
            <person name="Wang G."/>
        </authorList>
    </citation>
    <scope>NUCLEOTIDE SEQUENCE [LARGE SCALE GENOMIC DNA]</scope>
    <source>
        <strain evidence="21 22">CCTCC AB 2018079</strain>
    </source>
</reference>
<dbReference type="AlphaFoldDB" id="A0A316TSS3"/>